<reference evidence="2 3" key="1">
    <citation type="submission" date="2018-09" db="EMBL/GenBank/DDBJ databases">
        <title>A high-quality reference genome of wild soybean provides a powerful tool to mine soybean genomes.</title>
        <authorList>
            <person name="Xie M."/>
            <person name="Chung C.Y.L."/>
            <person name="Li M.-W."/>
            <person name="Wong F.-L."/>
            <person name="Chan T.-F."/>
            <person name="Lam H.-M."/>
        </authorList>
    </citation>
    <scope>NUCLEOTIDE SEQUENCE [LARGE SCALE GENOMIC DNA]</scope>
    <source>
        <strain evidence="3">cv. W05</strain>
        <tissue evidence="2">Hypocotyl of etiolated seedlings</tissue>
    </source>
</reference>
<evidence type="ECO:0000313" key="2">
    <source>
        <dbReference type="EMBL" id="RZB93864.1"/>
    </source>
</evidence>
<feature type="transmembrane region" description="Helical" evidence="1">
    <location>
        <begin position="33"/>
        <end position="53"/>
    </location>
</feature>
<keyword evidence="1" id="KW-0472">Membrane</keyword>
<dbReference type="Gramene" id="XM_028392013.1">
    <property type="protein sequence ID" value="XP_028247814.1"/>
    <property type="gene ID" value="LOC114425200"/>
</dbReference>
<keyword evidence="3" id="KW-1185">Reference proteome</keyword>
<dbReference type="FunFam" id="3.90.550.50:FF:000006">
    <property type="entry name" value="Fringe-related protein-like"/>
    <property type="match status" value="1"/>
</dbReference>
<proteinExistence type="predicted"/>
<name>A0A445J645_GLYSO</name>
<evidence type="ECO:0000313" key="3">
    <source>
        <dbReference type="Proteomes" id="UP000289340"/>
    </source>
</evidence>
<evidence type="ECO:0000256" key="1">
    <source>
        <dbReference type="SAM" id="Phobius"/>
    </source>
</evidence>
<dbReference type="PANTHER" id="PTHR10811">
    <property type="entry name" value="FRINGE-RELATED"/>
    <property type="match status" value="1"/>
</dbReference>
<comment type="caution">
    <text evidence="2">The sequence shown here is derived from an EMBL/GenBank/DDBJ whole genome shotgun (WGS) entry which is preliminary data.</text>
</comment>
<sequence length="508" mass="58827">MKPFMCTMNNNNLKDSENFHNSSWTIAKLMTSFFLLISISYLFYSLGFITHSYDCPQKKPYPFPTTTHFSNKTAPPPSQHTNKTTTFEEKKTIISHIVFGIASSSRLWNHRKEYIKLWWRPNETRGNVWLDQEVKSEPSEEHLLPTLRISSDVSKFKVKNPQGDRLGVRISRIVSETVRLGMEKNNNNVRWFVMGDDDTFFVTENLVKVLQKYDHNQFYYIGTNSESHLQNIHFSYNMAYGGGGFAISYPLAVALERMQDKCLQRYPALFGSDDRIQACMAELGVPLTKEIGFHQFDVYGNVFGLLAAHPITPLVSMHHLDVVEPIFPNVDRVEALKRLIGPMKLDSYGLMQQSICYDKARHWTISVSWGYAVQIFRGIFLARDMEIPARTFLNWYRRGDYTSFPFNTRPFSRNSCQKPFVFYLSNATFGGVGDETMSEYIRVQPNPDCKWKMPDPTQIQVIKVHKKPDPHLWDKSPRRNCCRVQPSKKDGTLVIDVGECRKDEFAHE</sequence>
<dbReference type="Proteomes" id="UP000289340">
    <property type="component" value="Chromosome 9"/>
</dbReference>
<dbReference type="Gene3D" id="3.90.550.50">
    <property type="match status" value="1"/>
</dbReference>
<dbReference type="Pfam" id="PF04646">
    <property type="entry name" value="DUF604"/>
    <property type="match status" value="1"/>
</dbReference>
<protein>
    <submittedName>
        <fullName evidence="2">Uncharacterized protein</fullName>
    </submittedName>
</protein>
<gene>
    <name evidence="2" type="ORF">D0Y65_025269</name>
</gene>
<keyword evidence="1" id="KW-1133">Transmembrane helix</keyword>
<dbReference type="InterPro" id="IPR006740">
    <property type="entry name" value="DUF604"/>
</dbReference>
<accession>A0A445J645</accession>
<dbReference type="AlphaFoldDB" id="A0A445J645"/>
<dbReference type="EMBL" id="QZWG01000009">
    <property type="protein sequence ID" value="RZB93864.1"/>
    <property type="molecule type" value="Genomic_DNA"/>
</dbReference>
<organism evidence="2 3">
    <name type="scientific">Glycine soja</name>
    <name type="common">Wild soybean</name>
    <dbReference type="NCBI Taxonomy" id="3848"/>
    <lineage>
        <taxon>Eukaryota</taxon>
        <taxon>Viridiplantae</taxon>
        <taxon>Streptophyta</taxon>
        <taxon>Embryophyta</taxon>
        <taxon>Tracheophyta</taxon>
        <taxon>Spermatophyta</taxon>
        <taxon>Magnoliopsida</taxon>
        <taxon>eudicotyledons</taxon>
        <taxon>Gunneridae</taxon>
        <taxon>Pentapetalae</taxon>
        <taxon>rosids</taxon>
        <taxon>fabids</taxon>
        <taxon>Fabales</taxon>
        <taxon>Fabaceae</taxon>
        <taxon>Papilionoideae</taxon>
        <taxon>50 kb inversion clade</taxon>
        <taxon>NPAAA clade</taxon>
        <taxon>indigoferoid/millettioid clade</taxon>
        <taxon>Phaseoleae</taxon>
        <taxon>Glycine</taxon>
        <taxon>Glycine subgen. Soja</taxon>
    </lineage>
</organism>
<keyword evidence="1" id="KW-0812">Transmembrane</keyword>